<sequence length="85" mass="10081">MPKFMIRNYDFYNNKEFQSAYINYSGKQSFFENLAFLKDVNDYVNNKLVFSDKISEYNNCKINGVNLTQATEFDIALRHLKCNTQ</sequence>
<reference evidence="1 2" key="1">
    <citation type="submission" date="2019-04" db="EMBL/GenBank/DDBJ databases">
        <title>Complete genome sequencing of Piscirickettsia salmonis strain Psal-009.</title>
        <authorList>
            <person name="Schober I."/>
            <person name="Bunk B."/>
            <person name="Sproer C."/>
            <person name="Carril G.P."/>
            <person name="Riedel T."/>
            <person name="Flores-Herrera P.A."/>
            <person name="Nourdin-Galindo G."/>
            <person name="Marshall S.H."/>
            <person name="Overmann J."/>
        </authorList>
    </citation>
    <scope>NUCLEOTIDE SEQUENCE [LARGE SCALE GENOMIC DNA]</scope>
    <source>
        <strain evidence="1 2">Psal-009</strain>
    </source>
</reference>
<name>A0A9Q6PTP5_PISSA</name>
<dbReference type="EMBL" id="CP038908">
    <property type="protein sequence ID" value="QGO07359.1"/>
    <property type="molecule type" value="Genomic_DNA"/>
</dbReference>
<accession>A0A9Q6PTP5</accession>
<protein>
    <submittedName>
        <fullName evidence="1">Uncharacterized protein</fullName>
    </submittedName>
</protein>
<dbReference type="AlphaFoldDB" id="A0A9Q6PTP5"/>
<evidence type="ECO:0000313" key="1">
    <source>
        <dbReference type="EMBL" id="QGO07359.1"/>
    </source>
</evidence>
<proteinExistence type="predicted"/>
<organism evidence="1 2">
    <name type="scientific">Piscirickettsia salmonis</name>
    <dbReference type="NCBI Taxonomy" id="1238"/>
    <lineage>
        <taxon>Bacteria</taxon>
        <taxon>Pseudomonadati</taxon>
        <taxon>Pseudomonadota</taxon>
        <taxon>Gammaproteobacteria</taxon>
        <taxon>Thiotrichales</taxon>
        <taxon>Piscirickettsiaceae</taxon>
        <taxon>Piscirickettsia</taxon>
    </lineage>
</organism>
<evidence type="ECO:0000313" key="2">
    <source>
        <dbReference type="Proteomes" id="UP000422232"/>
    </source>
</evidence>
<gene>
    <name evidence="1" type="ORF">Psal009_03305</name>
</gene>
<dbReference type="RefSeq" id="WP_155049825.1">
    <property type="nucleotide sequence ID" value="NZ_CP038893.1"/>
</dbReference>
<keyword evidence="2" id="KW-1185">Reference proteome</keyword>
<dbReference type="Proteomes" id="UP000422232">
    <property type="component" value="Chromosome"/>
</dbReference>